<keyword evidence="3" id="KW-1185">Reference proteome</keyword>
<dbReference type="PATRIC" id="fig|1300347.3.peg.1465"/>
<sequence length="158" mass="16871">MKSAARRVSLEVVGWTLVVAGVAALVLPGPGLLMLFAGMAVLSQQYEWAEKRLAPVKYRALRGAADSVSTWPRILASSAAALVVAGLGVLWIVGPAAPSWWTFDDDWWLFGGAATGTTQVVSAAIALGLIVYSYRRFHDKPEALAELEAERQDAEATS</sequence>
<proteinExistence type="predicted"/>
<feature type="transmembrane region" description="Helical" evidence="1">
    <location>
        <begin position="12"/>
        <end position="42"/>
    </location>
</feature>
<name>A0A1A9GK91_9ACTN</name>
<feature type="transmembrane region" description="Helical" evidence="1">
    <location>
        <begin position="107"/>
        <end position="132"/>
    </location>
</feature>
<keyword evidence="1" id="KW-0472">Membrane</keyword>
<dbReference type="Proteomes" id="UP000077868">
    <property type="component" value="Chromosome"/>
</dbReference>
<accession>A0A1A9GK91</accession>
<dbReference type="Pfam" id="PF09656">
    <property type="entry name" value="PGPGW"/>
    <property type="match status" value="1"/>
</dbReference>
<dbReference type="InterPro" id="IPR019099">
    <property type="entry name" value="Uncharacterised_PGPGW_TM"/>
</dbReference>
<evidence type="ECO:0000313" key="3">
    <source>
        <dbReference type="Proteomes" id="UP000077868"/>
    </source>
</evidence>
<feature type="transmembrane region" description="Helical" evidence="1">
    <location>
        <begin position="79"/>
        <end position="101"/>
    </location>
</feature>
<dbReference type="OrthoDB" id="4774258at2"/>
<dbReference type="EMBL" id="CP015079">
    <property type="protein sequence ID" value="ANH37901.1"/>
    <property type="molecule type" value="Genomic_DNA"/>
</dbReference>
<dbReference type="AlphaFoldDB" id="A0A1A9GK91"/>
<gene>
    <name evidence="2" type="ORF">I601_1465</name>
</gene>
<reference evidence="2 3" key="1">
    <citation type="submission" date="2016-03" db="EMBL/GenBank/DDBJ databases">
        <title>Complete genome sequence of a soil Actinobacterium, Nocardioides dokdonensis FR1436.</title>
        <authorList>
            <person name="Kwon S.-K."/>
            <person name="Kim K."/>
            <person name="Kim J.F."/>
        </authorList>
    </citation>
    <scope>NUCLEOTIDE SEQUENCE [LARGE SCALE GENOMIC DNA]</scope>
    <source>
        <strain evidence="2 3">FR1436</strain>
    </source>
</reference>
<dbReference type="STRING" id="1300347.I601_1465"/>
<keyword evidence="1" id="KW-1133">Transmembrane helix</keyword>
<dbReference type="RefSeq" id="WP_068114521.1">
    <property type="nucleotide sequence ID" value="NZ_CP015079.1"/>
</dbReference>
<dbReference type="KEGG" id="ndk:I601_1465"/>
<keyword evidence="1 2" id="KW-0812">Transmembrane</keyword>
<evidence type="ECO:0000313" key="2">
    <source>
        <dbReference type="EMBL" id="ANH37901.1"/>
    </source>
</evidence>
<organism evidence="2 3">
    <name type="scientific">Nocardioides dokdonensis FR1436</name>
    <dbReference type="NCBI Taxonomy" id="1300347"/>
    <lineage>
        <taxon>Bacteria</taxon>
        <taxon>Bacillati</taxon>
        <taxon>Actinomycetota</taxon>
        <taxon>Actinomycetes</taxon>
        <taxon>Propionibacteriales</taxon>
        <taxon>Nocardioidaceae</taxon>
        <taxon>Nocardioides</taxon>
    </lineage>
</organism>
<evidence type="ECO:0000256" key="1">
    <source>
        <dbReference type="SAM" id="Phobius"/>
    </source>
</evidence>
<protein>
    <submittedName>
        <fullName evidence="2">Putative transmembrane protein (PGPGW)</fullName>
    </submittedName>
</protein>